<feature type="domain" description="TadE-like" evidence="1">
    <location>
        <begin position="2"/>
        <end position="38"/>
    </location>
</feature>
<name>A0ABM8HCW8_9MICO</name>
<protein>
    <recommendedName>
        <fullName evidence="1">TadE-like domain-containing protein</fullName>
    </recommendedName>
</protein>
<reference evidence="2" key="2">
    <citation type="submission" date="2023-02" db="EMBL/GenBank/DDBJ databases">
        <authorList>
            <person name="Sun Q."/>
            <person name="Mori K."/>
        </authorList>
    </citation>
    <scope>NUCLEOTIDE SEQUENCE</scope>
    <source>
        <strain evidence="2">NBRC 110608</strain>
    </source>
</reference>
<evidence type="ECO:0000313" key="2">
    <source>
        <dbReference type="EMBL" id="BDZ58816.1"/>
    </source>
</evidence>
<dbReference type="InterPro" id="IPR012495">
    <property type="entry name" value="TadE-like_dom"/>
</dbReference>
<proteinExistence type="predicted"/>
<dbReference type="RefSeq" id="WP_350226957.1">
    <property type="nucleotide sequence ID" value="NZ_AP027735.1"/>
</dbReference>
<reference evidence="2" key="1">
    <citation type="journal article" date="2014" name="Int. J. Syst. Evol. Microbiol.">
        <title>Complete genome of a new Firmicutes species belonging to the dominant human colonic microbiota ('Ruminococcus bicirculans') reveals two chromosomes and a selective capacity to utilize plant glucans.</title>
        <authorList>
            <consortium name="NISC Comparative Sequencing Program"/>
            <person name="Wegmann U."/>
            <person name="Louis P."/>
            <person name="Goesmann A."/>
            <person name="Henrissat B."/>
            <person name="Duncan S.H."/>
            <person name="Flint H.J."/>
        </authorList>
    </citation>
    <scope>NUCLEOTIDE SEQUENCE</scope>
    <source>
        <strain evidence="2">NBRC 110608</strain>
    </source>
</reference>
<dbReference type="EMBL" id="AP027735">
    <property type="protein sequence ID" value="BDZ58816.1"/>
    <property type="molecule type" value="Genomic_DNA"/>
</dbReference>
<gene>
    <name evidence="2" type="ORF">GCM10025872_24730</name>
</gene>
<organism evidence="2">
    <name type="scientific">Barrientosiimonas endolithica</name>
    <dbReference type="NCBI Taxonomy" id="1535208"/>
    <lineage>
        <taxon>Bacteria</taxon>
        <taxon>Bacillati</taxon>
        <taxon>Actinomycetota</taxon>
        <taxon>Actinomycetes</taxon>
        <taxon>Micrococcales</taxon>
        <taxon>Dermacoccaceae</taxon>
        <taxon>Barrientosiimonas</taxon>
    </lineage>
</organism>
<accession>A0ABM8HCW8</accession>
<dbReference type="Pfam" id="PF07811">
    <property type="entry name" value="TadE"/>
    <property type="match status" value="1"/>
</dbReference>
<evidence type="ECO:0000259" key="1">
    <source>
        <dbReference type="Pfam" id="PF07811"/>
    </source>
</evidence>
<sequence length="58" mass="5980">MAEYAMVSVLVIVLFLAAFQLGFALHVRNTLIAHAAEGLATAPAPTARPRPGPTAPAP</sequence>